<keyword evidence="1 2" id="KW-0413">Isomerase</keyword>
<dbReference type="EMBL" id="LGTQ01000009">
    <property type="protein sequence ID" value="KPM47834.1"/>
    <property type="molecule type" value="Genomic_DNA"/>
</dbReference>
<dbReference type="STRING" id="1605367.AFM12_11330"/>
<evidence type="ECO:0000256" key="3">
    <source>
        <dbReference type="PIRSR" id="PIRSR006241-50"/>
    </source>
</evidence>
<dbReference type="GO" id="GO:0016853">
    <property type="term" value="F:isomerase activity"/>
    <property type="evidence" value="ECO:0007669"/>
    <property type="project" value="UniProtKB-KW"/>
</dbReference>
<protein>
    <submittedName>
        <fullName evidence="6">Xylose isomerase</fullName>
    </submittedName>
</protein>
<feature type="chain" id="PRO_5006136218" evidence="4">
    <location>
        <begin position="28"/>
        <end position="305"/>
    </location>
</feature>
<sequence length="305" mass="34843">MSSRRKFISKSILSAAGLSLAAKQSFAASKYQYDDKPFKSAFAPHFGMFKNSAGDDLIDQIRFMHERGFRALEDNGMMKRSIEDQEKIANEMSKLGMRMGVFVIDGGDNWKVSLTTGKDEFKDTFLKTCREAVDVAKRVNAKWMTVVPGYFERNLPLGIQTSNVVDALRRGTDILEPHGLTMVLEPLSDNPDLFLRFSDQTYNICQSVNSSACKILFDMYHMQKNEGRLTYHMDQAWDEIGYFQIGDEPGRKEPTTGEINYKFLFEHIYEKAGDQFILGMEHGNAFKGKEGEEKLIAAYRWCDDF</sequence>
<dbReference type="Proteomes" id="UP000050454">
    <property type="component" value="Unassembled WGS sequence"/>
</dbReference>
<dbReference type="PATRIC" id="fig|1605367.3.peg.3661"/>
<dbReference type="InterPro" id="IPR050417">
    <property type="entry name" value="Sugar_Epim/Isomerase"/>
</dbReference>
<dbReference type="PANTHER" id="PTHR43489">
    <property type="entry name" value="ISOMERASE"/>
    <property type="match status" value="1"/>
</dbReference>
<keyword evidence="4" id="KW-0732">Signal</keyword>
<evidence type="ECO:0000259" key="5">
    <source>
        <dbReference type="Pfam" id="PF01261"/>
    </source>
</evidence>
<evidence type="ECO:0000256" key="4">
    <source>
        <dbReference type="SAM" id="SignalP"/>
    </source>
</evidence>
<dbReference type="SUPFAM" id="SSF51658">
    <property type="entry name" value="Xylose isomerase-like"/>
    <property type="match status" value="1"/>
</dbReference>
<feature type="active site" description="Proton donor/acceptor" evidence="3">
    <location>
        <position position="185"/>
    </location>
</feature>
<feature type="domain" description="Xylose isomerase-like TIM barrel" evidence="5">
    <location>
        <begin position="62"/>
        <end position="298"/>
    </location>
</feature>
<dbReference type="OrthoDB" id="9786584at2"/>
<evidence type="ECO:0000313" key="6">
    <source>
        <dbReference type="EMBL" id="KPM47834.1"/>
    </source>
</evidence>
<dbReference type="Pfam" id="PF01261">
    <property type="entry name" value="AP_endonuc_2"/>
    <property type="match status" value="1"/>
</dbReference>
<comment type="caution">
    <text evidence="6">The sequence shown here is derived from an EMBL/GenBank/DDBJ whole genome shotgun (WGS) entry which is preliminary data.</text>
</comment>
<evidence type="ECO:0000256" key="1">
    <source>
        <dbReference type="ARBA" id="ARBA00023235"/>
    </source>
</evidence>
<dbReference type="Gene3D" id="3.20.20.150">
    <property type="entry name" value="Divalent-metal-dependent TIM barrel enzymes"/>
    <property type="match status" value="1"/>
</dbReference>
<gene>
    <name evidence="6" type="ORF">AFM12_11330</name>
</gene>
<feature type="active site" description="Proton donor/acceptor" evidence="3">
    <location>
        <position position="281"/>
    </location>
</feature>
<dbReference type="InterPro" id="IPR013022">
    <property type="entry name" value="Xyl_isomerase-like_TIM-brl"/>
</dbReference>
<accession>A0A0P7BTE4</accession>
<reference evidence="6 7" key="1">
    <citation type="submission" date="2015-07" db="EMBL/GenBank/DDBJ databases">
        <title>The draft genome sequence of Leadbetterella sp. JN14-9.</title>
        <authorList>
            <person name="Liu Y."/>
            <person name="Du J."/>
            <person name="Shao Z."/>
        </authorList>
    </citation>
    <scope>NUCLEOTIDE SEQUENCE [LARGE SCALE GENOMIC DNA]</scope>
    <source>
        <strain evidence="6 7">JN14-9</strain>
    </source>
</reference>
<dbReference type="InterPro" id="IPR006311">
    <property type="entry name" value="TAT_signal"/>
</dbReference>
<comment type="similarity">
    <text evidence="2">Belongs to the hyi family.</text>
</comment>
<dbReference type="InterPro" id="IPR026040">
    <property type="entry name" value="HyI-like"/>
</dbReference>
<evidence type="ECO:0000256" key="2">
    <source>
        <dbReference type="PIRNR" id="PIRNR006241"/>
    </source>
</evidence>
<name>A0A0P7BTE4_9BACT</name>
<dbReference type="PIRSF" id="PIRSF006241">
    <property type="entry name" value="HyI"/>
    <property type="match status" value="1"/>
</dbReference>
<dbReference type="PROSITE" id="PS51318">
    <property type="entry name" value="TAT"/>
    <property type="match status" value="1"/>
</dbReference>
<keyword evidence="7" id="KW-1185">Reference proteome</keyword>
<organism evidence="6 7">
    <name type="scientific">Jiulongibacter sediminis</name>
    <dbReference type="NCBI Taxonomy" id="1605367"/>
    <lineage>
        <taxon>Bacteria</taxon>
        <taxon>Pseudomonadati</taxon>
        <taxon>Bacteroidota</taxon>
        <taxon>Cytophagia</taxon>
        <taxon>Cytophagales</taxon>
        <taxon>Leadbetterellaceae</taxon>
        <taxon>Jiulongibacter</taxon>
    </lineage>
</organism>
<feature type="signal peptide" evidence="4">
    <location>
        <begin position="1"/>
        <end position="27"/>
    </location>
</feature>
<proteinExistence type="inferred from homology"/>
<dbReference type="RefSeq" id="WP_055148257.1">
    <property type="nucleotide sequence ID" value="NZ_JXSZ01000009.1"/>
</dbReference>
<evidence type="ECO:0000313" key="7">
    <source>
        <dbReference type="Proteomes" id="UP000050454"/>
    </source>
</evidence>
<dbReference type="InterPro" id="IPR036237">
    <property type="entry name" value="Xyl_isomerase-like_sf"/>
</dbReference>
<dbReference type="AlphaFoldDB" id="A0A0P7BTE4"/>